<dbReference type="Pfam" id="PF00688">
    <property type="entry name" value="TGFb_propeptide"/>
    <property type="match status" value="1"/>
</dbReference>
<dbReference type="CDD" id="cd13756">
    <property type="entry name" value="TGF_beta_BMPs_GDFs"/>
    <property type="match status" value="1"/>
</dbReference>
<dbReference type="InterPro" id="IPR001839">
    <property type="entry name" value="TGF-b_C"/>
</dbReference>
<dbReference type="WBParaSite" id="MCU_001860-RA">
    <property type="protein sequence ID" value="MCU_001860-RA"/>
    <property type="gene ID" value="MCU_001860"/>
</dbReference>
<feature type="domain" description="TGF-beta family profile" evidence="9">
    <location>
        <begin position="251"/>
        <end position="379"/>
    </location>
</feature>
<reference evidence="10" key="1">
    <citation type="submission" date="2019-11" db="UniProtKB">
        <authorList>
            <consortium name="WormBaseParasite"/>
        </authorList>
    </citation>
    <scope>IDENTIFICATION</scope>
</reference>
<evidence type="ECO:0000256" key="2">
    <source>
        <dbReference type="ARBA" id="ARBA00006656"/>
    </source>
</evidence>
<dbReference type="GO" id="GO:0008083">
    <property type="term" value="F:growth factor activity"/>
    <property type="evidence" value="ECO:0007669"/>
    <property type="project" value="UniProtKB-KW"/>
</dbReference>
<keyword evidence="4" id="KW-0732">Signal</keyword>
<dbReference type="Gene3D" id="2.60.120.970">
    <property type="match status" value="1"/>
</dbReference>
<dbReference type="InterPro" id="IPR001111">
    <property type="entry name" value="TGF-b_propeptide"/>
</dbReference>
<keyword evidence="7" id="KW-0325">Glycoprotein</keyword>
<dbReference type="SMART" id="SM00204">
    <property type="entry name" value="TGFB"/>
    <property type="match status" value="1"/>
</dbReference>
<evidence type="ECO:0000256" key="4">
    <source>
        <dbReference type="ARBA" id="ARBA00022729"/>
    </source>
</evidence>
<dbReference type="InterPro" id="IPR017948">
    <property type="entry name" value="TGFb_CS"/>
</dbReference>
<evidence type="ECO:0000256" key="8">
    <source>
        <dbReference type="RuleBase" id="RU000354"/>
    </source>
</evidence>
<dbReference type="AlphaFoldDB" id="A0A5K3ENM5"/>
<dbReference type="GO" id="GO:0005125">
    <property type="term" value="F:cytokine activity"/>
    <property type="evidence" value="ECO:0007669"/>
    <property type="project" value="TreeGrafter"/>
</dbReference>
<evidence type="ECO:0000256" key="1">
    <source>
        <dbReference type="ARBA" id="ARBA00004613"/>
    </source>
</evidence>
<keyword evidence="3" id="KW-0964">Secreted</keyword>
<organism evidence="10">
    <name type="scientific">Mesocestoides corti</name>
    <name type="common">Flatworm</name>
    <dbReference type="NCBI Taxonomy" id="53468"/>
    <lineage>
        <taxon>Eukaryota</taxon>
        <taxon>Metazoa</taxon>
        <taxon>Spiralia</taxon>
        <taxon>Lophotrochozoa</taxon>
        <taxon>Platyhelminthes</taxon>
        <taxon>Cestoda</taxon>
        <taxon>Eucestoda</taxon>
        <taxon>Cyclophyllidea</taxon>
        <taxon>Mesocestoididae</taxon>
        <taxon>Mesocestoides</taxon>
    </lineage>
</organism>
<dbReference type="InterPro" id="IPR015615">
    <property type="entry name" value="TGF-beta-rel"/>
</dbReference>
<evidence type="ECO:0000259" key="9">
    <source>
        <dbReference type="PROSITE" id="PS51362"/>
    </source>
</evidence>
<dbReference type="Pfam" id="PF00019">
    <property type="entry name" value="TGF_beta"/>
    <property type="match status" value="1"/>
</dbReference>
<protein>
    <submittedName>
        <fullName evidence="10">TGF_BETA_2 domain-containing protein</fullName>
    </submittedName>
</protein>
<comment type="subcellular location">
    <subcellularLocation>
        <location evidence="1">Secreted</location>
    </subcellularLocation>
</comment>
<accession>A0A5K3ENM5</accession>
<dbReference type="PROSITE" id="PS00250">
    <property type="entry name" value="TGF_BETA_1"/>
    <property type="match status" value="1"/>
</dbReference>
<dbReference type="InterPro" id="IPR029034">
    <property type="entry name" value="Cystine-knot_cytokine"/>
</dbReference>
<evidence type="ECO:0000256" key="5">
    <source>
        <dbReference type="ARBA" id="ARBA00023030"/>
    </source>
</evidence>
<dbReference type="Gene3D" id="2.10.90.10">
    <property type="entry name" value="Cystine-knot cytokines"/>
    <property type="match status" value="1"/>
</dbReference>
<dbReference type="PROSITE" id="PS51362">
    <property type="entry name" value="TGF_BETA_2"/>
    <property type="match status" value="1"/>
</dbReference>
<evidence type="ECO:0000256" key="3">
    <source>
        <dbReference type="ARBA" id="ARBA00022525"/>
    </source>
</evidence>
<dbReference type="GO" id="GO:0005615">
    <property type="term" value="C:extracellular space"/>
    <property type="evidence" value="ECO:0007669"/>
    <property type="project" value="TreeGrafter"/>
</dbReference>
<evidence type="ECO:0000256" key="7">
    <source>
        <dbReference type="ARBA" id="ARBA00023180"/>
    </source>
</evidence>
<dbReference type="PANTHER" id="PTHR11848:SF308">
    <property type="entry name" value="BMP-LIKE PROTEIN UNC-129"/>
    <property type="match status" value="1"/>
</dbReference>
<keyword evidence="5 8" id="KW-0339">Growth factor</keyword>
<sequence length="379" mass="43715">MHLYRSMTDRRGRYIAPSPYYADTVLAFLDEEVNSTHNQNTYFFNVTKLPNNTVPLQAEFHLYRMPGGVSTAPRTQNSRLYPQSDLASEIPPTHKATLLHPFIFLKLFYIKTGSDGRDSLKLLDAKRIPRHFYGWVVFNVNEALTYWLQSNQQGVNKGVVLKAATADSTLRSSPVGINFVRRRFHNADRLQPCLIIYCHDRASPARHKLPPEDNHDLAQDFLRNEPWRHIKVYMQAYQSPKTMATGQSLRRSKRNTVHFTKKQPATMKNSHLKRHCRRRKMVISFTKLNMSDWILAPVSYDAGMCSGPCAFPLGQEVHPTNHAVLQSIWARLYSPAQHIPPPRCVPHELEPLPMLYFETDNRIVLNHRPDMIVRSCGCK</sequence>
<keyword evidence="6" id="KW-1015">Disulfide bond</keyword>
<proteinExistence type="inferred from homology"/>
<dbReference type="FunFam" id="2.10.90.10:FF:000001">
    <property type="entry name" value="Bone morphogenetic protein 4"/>
    <property type="match status" value="1"/>
</dbReference>
<dbReference type="SUPFAM" id="SSF57501">
    <property type="entry name" value="Cystine-knot cytokines"/>
    <property type="match status" value="1"/>
</dbReference>
<evidence type="ECO:0000256" key="6">
    <source>
        <dbReference type="ARBA" id="ARBA00023157"/>
    </source>
</evidence>
<dbReference type="PANTHER" id="PTHR11848">
    <property type="entry name" value="TGF-BETA FAMILY"/>
    <property type="match status" value="1"/>
</dbReference>
<evidence type="ECO:0000313" key="10">
    <source>
        <dbReference type="WBParaSite" id="MCU_001860-RA"/>
    </source>
</evidence>
<comment type="similarity">
    <text evidence="2 8">Belongs to the TGF-beta family.</text>
</comment>
<name>A0A5K3ENM5_MESCO</name>